<dbReference type="PANTHER" id="PTHR45615">
    <property type="entry name" value="MYOSIN HEAVY CHAIN, NON-MUSCLE"/>
    <property type="match status" value="1"/>
</dbReference>
<reference evidence="3 4" key="1">
    <citation type="submission" date="2024-01" db="EMBL/GenBank/DDBJ databases">
        <title>Comparative genomics of Cryptococcus and Kwoniella reveals pathogenesis evolution and contrasting modes of karyotype evolution via chromosome fusion or intercentromeric recombination.</title>
        <authorList>
            <person name="Coelho M.A."/>
            <person name="David-Palma M."/>
            <person name="Shea T."/>
            <person name="Bowers K."/>
            <person name="McGinley-Smith S."/>
            <person name="Mohammad A.W."/>
            <person name="Gnirke A."/>
            <person name="Yurkov A.M."/>
            <person name="Nowrousian M."/>
            <person name="Sun S."/>
            <person name="Cuomo C.A."/>
            <person name="Heitman J."/>
        </authorList>
    </citation>
    <scope>NUCLEOTIDE SEQUENCE [LARGE SCALE GENOMIC DNA]</scope>
    <source>
        <strain evidence="3">CBS 11374</strain>
    </source>
</reference>
<dbReference type="Proteomes" id="UP001329825">
    <property type="component" value="Chromosome 9"/>
</dbReference>
<feature type="compositionally biased region" description="Low complexity" evidence="2">
    <location>
        <begin position="499"/>
        <end position="515"/>
    </location>
</feature>
<dbReference type="PANTHER" id="PTHR45615:SF40">
    <property type="entry name" value="MYOSIN HEAVY CHAIN, NON-MUSCLE"/>
    <property type="match status" value="1"/>
</dbReference>
<feature type="coiled-coil region" evidence="1">
    <location>
        <begin position="518"/>
        <end position="586"/>
    </location>
</feature>
<evidence type="ECO:0000256" key="2">
    <source>
        <dbReference type="SAM" id="MobiDB-lite"/>
    </source>
</evidence>
<feature type="coiled-coil region" evidence="1">
    <location>
        <begin position="648"/>
        <end position="675"/>
    </location>
</feature>
<dbReference type="EMBL" id="CP141889">
    <property type="protein sequence ID" value="WRT69627.1"/>
    <property type="molecule type" value="Genomic_DNA"/>
</dbReference>
<dbReference type="RefSeq" id="XP_062794366.1">
    <property type="nucleotide sequence ID" value="XM_062938315.1"/>
</dbReference>
<gene>
    <name evidence="3" type="ORF">IL334_006616</name>
</gene>
<proteinExistence type="predicted"/>
<feature type="region of interest" description="Disordered" evidence="2">
    <location>
        <begin position="890"/>
        <end position="1083"/>
    </location>
</feature>
<name>A0ABZ1DAC2_9TREE</name>
<feature type="compositionally biased region" description="Low complexity" evidence="2">
    <location>
        <begin position="1071"/>
        <end position="1080"/>
    </location>
</feature>
<organism evidence="3 4">
    <name type="scientific">Kwoniella shivajii</name>
    <dbReference type="NCBI Taxonomy" id="564305"/>
    <lineage>
        <taxon>Eukaryota</taxon>
        <taxon>Fungi</taxon>
        <taxon>Dikarya</taxon>
        <taxon>Basidiomycota</taxon>
        <taxon>Agaricomycotina</taxon>
        <taxon>Tremellomycetes</taxon>
        <taxon>Tremellales</taxon>
        <taxon>Cryptococcaceae</taxon>
        <taxon>Kwoniella</taxon>
    </lineage>
</organism>
<evidence type="ECO:0000313" key="3">
    <source>
        <dbReference type="EMBL" id="WRT69627.1"/>
    </source>
</evidence>
<sequence length="1179" mass="131389">MNGAHTNEHSQLQGLGITNGAKATSPIVLSPDSERFPSPVMMDSFPGKTTSNGTSIDDAHPSVNQAQTLPNQFAKESQLPQGQTITQPAQVVGRPPNQKDIGFQAYAHQQTQQPPAAIITQPPLAPMVTQPSSNLPHNVSPVMRSPLPVAQSDCYSFTVKDKQPVTVQIAREYAMHLWRFTSPHSGISRVLTTLDILQHTASHLTRSELDKALRDTSYLQNLGRGVFEVLIRSQSQNGQQQNRAISQPVPHPAVSRINRDPHHLSGRHASNGTIQAAGSSSSSITTPIQSPKTAAAINVADRPEITSIQESWNEEMQGVEQMFGQAWEQMRKVSSNAFIKMNVTLTAAQSNNESDKAIAQLQTQMIDEQKKNALLQSSVLRLTDSESKARSDLDEIGQKLQAEVYRRATAEHAHTQLHCRFSQSMANMQQAKDRSDQLIQTSNAKILELTDTLKTQMENSSTAEKTRHERLTAAHNAEISRLKTELEEAKISRPAFGHPSVTSSPKSPKSPADPNSEIAKLRSLLKQKNTKFNELEERHNQDMEEIKSNIGKDPKVWENEVRQKAIETAEKETRRLKKKVEDLEAEQKINKESLSESTLRDALEKIVRCAEGLQKLYNRPSDAQSSNKPLLDRANMLFKDLLVVVEKVESQDEERKKLEGQVELLKIQLTAAESAKSSSMTSESEFEELKSAFKNIISYGHNIQTLMGRPVDQNLEDENPSVQAHQFQKSMQAVFDEINKKTPGKEQDEEKRKELQIKVQELETSLAANMKTMLSKETELQATVKGLEETKNKLSEAEKKVSSMAEEMEKQMTSLDDLKAEYQVDLQTGEKDSSATKEEHAQLINERDSLIEQVEKQKEAFNTLRDELKAEKESLLVQINDQKEEIERLEEELEVEQGKVDTAESAMREAMDKQYEQKDNFDSMENELRELKEQRNRWKEDAKRLESELQSAPKAKPASKDDDATQAIPGPGPSSSASRRRPSTYVHTSTSIPHGASQSPALKPSTLSQSSRPPSTSINAQPLFLPNEEAEESQTPPTSLGLSVVRSKKRRRVADVGDDDDVSPEPDASKSKAPSVAPSATDSTVSILAYKPVTTKWIEKNMKIFILEKNGTSICKLCFVNQRKAAPPERAKQMTVDETKPLKAGISKEGLLTHVSSHGETLRRLKNKRVKEGKEPASP</sequence>
<protein>
    <submittedName>
        <fullName evidence="3">Uncharacterized protein</fullName>
    </submittedName>
</protein>
<dbReference type="GeneID" id="87958746"/>
<evidence type="ECO:0000256" key="1">
    <source>
        <dbReference type="SAM" id="Coils"/>
    </source>
</evidence>
<accession>A0ABZ1DAC2</accession>
<keyword evidence="1" id="KW-0175">Coiled coil</keyword>
<feature type="compositionally biased region" description="Basic and acidic residues" evidence="2">
    <location>
        <begin position="896"/>
        <end position="947"/>
    </location>
</feature>
<feature type="region of interest" description="Disordered" evidence="2">
    <location>
        <begin position="828"/>
        <end position="848"/>
    </location>
</feature>
<feature type="compositionally biased region" description="Basic and acidic residues" evidence="2">
    <location>
        <begin position="1126"/>
        <end position="1141"/>
    </location>
</feature>
<evidence type="ECO:0000313" key="4">
    <source>
        <dbReference type="Proteomes" id="UP001329825"/>
    </source>
</evidence>
<feature type="region of interest" description="Disordered" evidence="2">
    <location>
        <begin position="491"/>
        <end position="515"/>
    </location>
</feature>
<feature type="region of interest" description="Disordered" evidence="2">
    <location>
        <begin position="1"/>
        <end position="38"/>
    </location>
</feature>
<feature type="compositionally biased region" description="Polar residues" evidence="2">
    <location>
        <begin position="985"/>
        <end position="1020"/>
    </location>
</feature>
<keyword evidence="4" id="KW-1185">Reference proteome</keyword>
<feature type="compositionally biased region" description="Basic and acidic residues" evidence="2">
    <location>
        <begin position="1170"/>
        <end position="1179"/>
    </location>
</feature>
<feature type="region of interest" description="Disordered" evidence="2">
    <location>
        <begin position="1126"/>
        <end position="1179"/>
    </location>
</feature>